<feature type="region of interest" description="Disordered" evidence="1">
    <location>
        <begin position="244"/>
        <end position="278"/>
    </location>
</feature>
<feature type="region of interest" description="Disordered" evidence="1">
    <location>
        <begin position="373"/>
        <end position="403"/>
    </location>
</feature>
<feature type="region of interest" description="Disordered" evidence="1">
    <location>
        <begin position="54"/>
        <end position="111"/>
    </location>
</feature>
<protein>
    <submittedName>
        <fullName evidence="2">Uncharacterized protein</fullName>
    </submittedName>
</protein>
<name>A0A1W0WZ67_HYPEX</name>
<feature type="region of interest" description="Disordered" evidence="1">
    <location>
        <begin position="1009"/>
        <end position="1030"/>
    </location>
</feature>
<sequence>MIRISRGLDGKIVDRNSSSALSSSGNGSSLMDISNSALRSELESKMFVRAKRLNSGTNDPSFASRVRADSAPDPDHNNHHQMLLPGGSSLSTSVGTAAAHRQHQQQQHSNYNSTASMVSYLSNSDLLNNQYSNMTNASLLEQQRTVTHRSSQISLVQQRQESNAYHSSGGLHQHASSFLTTAPPPPSRNEAIPVLSHDAAKHRIAIKPKNRRPKSFQPTTSHGIPAFDIPPHDILHQQPTFTSSRITTTTTTTTKPASPFMDTSSSPTAGTSSSSKASVLSEVQATYEILTRIPDGAPLQLAAPSQPSALGKTMMQEQQQQTQARKASTMTYSKSFHLPRRPSSEFFTNKPIAATATSPLLNARHSRLLSGVGGVEPPPVPPKRFNPSLTTTTNSSLTTMTTMPTSDEFKNVFSKVRKHVEPQATTTKAAALGSSMPAASALAPDWQQESSSSATSTTPYSVTMMSSSSTLPLKSALSSGNRDYHHHNTGSDFDSARFNPFSREERKSRADSLSESLSSVVSSSAASSTTLRDISPSAASLPSIRPVEPTFQQHVLEPAPPSLMSRSMFVTSTTSNRSETPAINQEDVAASVKPSFAQLDMVLSELEKPFPEVKAKPLISPKPAPRTRLSIVSTSSSSSANQTESKGEQELRKVLAKRIANLDTAEPTPSIPTQPSEPIIEPSFVTSTSVSSRRMSFKEKERDAPVPVARKRDFGSRRSVFMEEPRSDEGPPPRNFSLDKENLQPMSDTLPLRQVEPVKPLRKSSMMRTDFFKDIDDELRRLDAAPSTQPFRSIFLDPPVNFLHEPAALASSVPLMSSSSSNTEKLPVRVDFLEDVSRSLDRPVSTYRPDEETSAPPTTVSSRAAMFQQKVLDFKPLSPRSSAGDRSGDKVPTMTPVVPRIALRTRQTSSFEEIVKPTAVEQPWSQPVTLRPVLKSATLNGQTVSAAPPPTAWTSSVPQVPLKPVTSLLKPSSSLARVSPTSAQVSCGSLTSTVPAWIALAQEKRKRIGLLTGKGGDSDNTGDQSVLSAT</sequence>
<feature type="compositionally biased region" description="Basic and acidic residues" evidence="1">
    <location>
        <begin position="66"/>
        <end position="78"/>
    </location>
</feature>
<feature type="region of interest" description="Disordered" evidence="1">
    <location>
        <begin position="663"/>
        <end position="682"/>
    </location>
</feature>
<feature type="compositionally biased region" description="Low complexity" evidence="1">
    <location>
        <begin position="263"/>
        <end position="278"/>
    </location>
</feature>
<feature type="region of interest" description="Disordered" evidence="1">
    <location>
        <begin position="440"/>
        <end position="498"/>
    </location>
</feature>
<keyword evidence="3" id="KW-1185">Reference proteome</keyword>
<feature type="region of interest" description="Disordered" evidence="1">
    <location>
        <begin position="159"/>
        <end position="189"/>
    </location>
</feature>
<feature type="compositionally biased region" description="Polar residues" evidence="1">
    <location>
        <begin position="464"/>
        <end position="481"/>
    </location>
</feature>
<organism evidence="2 3">
    <name type="scientific">Hypsibius exemplaris</name>
    <name type="common">Freshwater tardigrade</name>
    <dbReference type="NCBI Taxonomy" id="2072580"/>
    <lineage>
        <taxon>Eukaryota</taxon>
        <taxon>Metazoa</taxon>
        <taxon>Ecdysozoa</taxon>
        <taxon>Tardigrada</taxon>
        <taxon>Eutardigrada</taxon>
        <taxon>Parachela</taxon>
        <taxon>Hypsibioidea</taxon>
        <taxon>Hypsibiidae</taxon>
        <taxon>Hypsibius</taxon>
    </lineage>
</organism>
<feature type="compositionally biased region" description="Low complexity" evidence="1">
    <location>
        <begin position="386"/>
        <end position="403"/>
    </location>
</feature>
<feature type="region of interest" description="Disordered" evidence="1">
    <location>
        <begin position="631"/>
        <end position="650"/>
    </location>
</feature>
<reference evidence="3" key="1">
    <citation type="submission" date="2017-01" db="EMBL/GenBank/DDBJ databases">
        <title>Comparative genomics of anhydrobiosis in the tardigrade Hypsibius dujardini.</title>
        <authorList>
            <person name="Yoshida Y."/>
            <person name="Koutsovoulos G."/>
            <person name="Laetsch D."/>
            <person name="Stevens L."/>
            <person name="Kumar S."/>
            <person name="Horikawa D."/>
            <person name="Ishino K."/>
            <person name="Komine S."/>
            <person name="Tomita M."/>
            <person name="Blaxter M."/>
            <person name="Arakawa K."/>
        </authorList>
    </citation>
    <scope>NUCLEOTIDE SEQUENCE [LARGE SCALE GENOMIC DNA]</scope>
    <source>
        <strain evidence="3">Z151</strain>
    </source>
</reference>
<gene>
    <name evidence="2" type="ORF">BV898_05549</name>
</gene>
<accession>A0A1W0WZ67</accession>
<feature type="compositionally biased region" description="Low complexity" evidence="1">
    <location>
        <begin position="450"/>
        <end position="463"/>
    </location>
</feature>
<dbReference type="OrthoDB" id="10689634at2759"/>
<proteinExistence type="predicted"/>
<dbReference type="Proteomes" id="UP000192578">
    <property type="component" value="Unassembled WGS sequence"/>
</dbReference>
<evidence type="ECO:0000313" key="3">
    <source>
        <dbReference type="Proteomes" id="UP000192578"/>
    </source>
</evidence>
<dbReference type="AlphaFoldDB" id="A0A1W0WZ67"/>
<evidence type="ECO:0000313" key="2">
    <source>
        <dbReference type="EMBL" id="OQV20504.1"/>
    </source>
</evidence>
<feature type="compositionally biased region" description="Polar residues" evidence="1">
    <location>
        <begin position="1018"/>
        <end position="1030"/>
    </location>
</feature>
<comment type="caution">
    <text evidence="2">The sequence shown here is derived from an EMBL/GenBank/DDBJ whole genome shotgun (WGS) entry which is preliminary data.</text>
</comment>
<evidence type="ECO:0000256" key="1">
    <source>
        <dbReference type="SAM" id="MobiDB-lite"/>
    </source>
</evidence>
<feature type="region of interest" description="Disordered" evidence="1">
    <location>
        <begin position="843"/>
        <end position="862"/>
    </location>
</feature>
<dbReference type="EMBL" id="MTYJ01000030">
    <property type="protein sequence ID" value="OQV20504.1"/>
    <property type="molecule type" value="Genomic_DNA"/>
</dbReference>